<keyword evidence="5" id="KW-0215">Deoxyribonucleotide synthesis</keyword>
<dbReference type="PANTHER" id="PTHR45694:SF28">
    <property type="entry name" value="GLUTAREDOXIN 1"/>
    <property type="match status" value="1"/>
</dbReference>
<evidence type="ECO:0000256" key="6">
    <source>
        <dbReference type="ARBA" id="ARBA00023157"/>
    </source>
</evidence>
<dbReference type="Proteomes" id="UP000598328">
    <property type="component" value="Unassembled WGS sequence"/>
</dbReference>
<dbReference type="EMBL" id="JACXSV010000009">
    <property type="protein sequence ID" value="MBD3722753.1"/>
    <property type="molecule type" value="Genomic_DNA"/>
</dbReference>
<evidence type="ECO:0000256" key="7">
    <source>
        <dbReference type="ARBA" id="ARBA00023284"/>
    </source>
</evidence>
<dbReference type="PANTHER" id="PTHR45694">
    <property type="entry name" value="GLUTAREDOXIN 2"/>
    <property type="match status" value="1"/>
</dbReference>
<dbReference type="GO" id="GO:0045454">
    <property type="term" value="P:cell redox homeostasis"/>
    <property type="evidence" value="ECO:0007669"/>
    <property type="project" value="InterPro"/>
</dbReference>
<dbReference type="GO" id="GO:0009263">
    <property type="term" value="P:deoxyribonucleotide biosynthetic process"/>
    <property type="evidence" value="ECO:0007669"/>
    <property type="project" value="UniProtKB-KW"/>
</dbReference>
<keyword evidence="4" id="KW-0249">Electron transport</keyword>
<dbReference type="PRINTS" id="PR00160">
    <property type="entry name" value="GLUTAREDOXIN"/>
</dbReference>
<keyword evidence="3" id="KW-0813">Transport</keyword>
<organism evidence="9 10">
    <name type="scientific">Klebsiella pneumoniae</name>
    <dbReference type="NCBI Taxonomy" id="573"/>
    <lineage>
        <taxon>Bacteria</taxon>
        <taxon>Pseudomonadati</taxon>
        <taxon>Pseudomonadota</taxon>
        <taxon>Gammaproteobacteria</taxon>
        <taxon>Enterobacterales</taxon>
        <taxon>Enterobacteriaceae</taxon>
        <taxon>Klebsiella/Raoultella group</taxon>
        <taxon>Klebsiella</taxon>
        <taxon>Klebsiella pneumoniae complex</taxon>
    </lineage>
</organism>
<evidence type="ECO:0000256" key="1">
    <source>
        <dbReference type="ARBA" id="ARBA00007787"/>
    </source>
</evidence>
<dbReference type="InterPro" id="IPR011902">
    <property type="entry name" value="GRXA"/>
</dbReference>
<dbReference type="GO" id="GO:0009055">
    <property type="term" value="F:electron transfer activity"/>
    <property type="evidence" value="ECO:0007669"/>
    <property type="project" value="InterPro"/>
</dbReference>
<dbReference type="PROSITE" id="PS51354">
    <property type="entry name" value="GLUTAREDOXIN_2"/>
    <property type="match status" value="1"/>
</dbReference>
<dbReference type="InterPro" id="IPR011767">
    <property type="entry name" value="GLR_AS"/>
</dbReference>
<comment type="caution">
    <text evidence="9">The sequence shown here is derived from an EMBL/GenBank/DDBJ whole genome shotgun (WGS) entry which is preliminary data.</text>
</comment>
<keyword evidence="7" id="KW-0676">Redox-active center</keyword>
<evidence type="ECO:0000256" key="3">
    <source>
        <dbReference type="ARBA" id="ARBA00022448"/>
    </source>
</evidence>
<comment type="similarity">
    <text evidence="1">Belongs to the glutaredoxin family.</text>
</comment>
<dbReference type="NCBIfam" id="TIGR02183">
    <property type="entry name" value="GRXA"/>
    <property type="match status" value="1"/>
</dbReference>
<dbReference type="GO" id="GO:0015035">
    <property type="term" value="F:protein-disulfide reductase activity"/>
    <property type="evidence" value="ECO:0007669"/>
    <property type="project" value="InterPro"/>
</dbReference>
<evidence type="ECO:0000256" key="5">
    <source>
        <dbReference type="ARBA" id="ARBA00023116"/>
    </source>
</evidence>
<comment type="subunit">
    <text evidence="2">Monomer.</text>
</comment>
<dbReference type="CDD" id="cd02066">
    <property type="entry name" value="GRX_family"/>
    <property type="match status" value="1"/>
</dbReference>
<evidence type="ECO:0000256" key="2">
    <source>
        <dbReference type="ARBA" id="ARBA00011245"/>
    </source>
</evidence>
<reference evidence="9" key="1">
    <citation type="submission" date="2020-07" db="EMBL/GenBank/DDBJ databases">
        <title>Clinical and genomic characterization of carbapenemase-producing Enterobacterales causing secondary infections during the COVID-19 crisis at a New York City hospital.</title>
        <authorList>
            <person name="Gomez-Simmonds A."/>
            <person name="Annavajhala M.K."/>
            <person name="Uhlemann A.-C."/>
        </authorList>
    </citation>
    <scope>NUCLEOTIDE SEQUENCE</scope>
    <source>
        <strain evidence="9">KP1826</strain>
    </source>
</reference>
<dbReference type="InterPro" id="IPR036249">
    <property type="entry name" value="Thioredoxin-like_sf"/>
</dbReference>
<proteinExistence type="inferred from homology"/>
<sequence>MFTVIFGRPGCPYCVRAKELAEKLTNERDDFNYRYVDIHAEGISKADWKKTVGKPVETVPQIFVDQKHIGGCTDFEAWAKRISACLPESIYLLDE</sequence>
<dbReference type="NCBIfam" id="NF008401">
    <property type="entry name" value="PRK11200.1"/>
    <property type="match status" value="1"/>
</dbReference>
<name>A0A927E153_KLEPN</name>
<evidence type="ECO:0000256" key="4">
    <source>
        <dbReference type="ARBA" id="ARBA00022982"/>
    </source>
</evidence>
<evidence type="ECO:0000259" key="8">
    <source>
        <dbReference type="Pfam" id="PF00462"/>
    </source>
</evidence>
<keyword evidence="6" id="KW-1015">Disulfide bond</keyword>
<dbReference type="SUPFAM" id="SSF52833">
    <property type="entry name" value="Thioredoxin-like"/>
    <property type="match status" value="1"/>
</dbReference>
<protein>
    <submittedName>
        <fullName evidence="9">GrxA family glutaredoxin</fullName>
    </submittedName>
</protein>
<dbReference type="GO" id="GO:0015038">
    <property type="term" value="F:glutathione disulfide oxidoreductase activity"/>
    <property type="evidence" value="ECO:0007669"/>
    <property type="project" value="TreeGrafter"/>
</dbReference>
<dbReference type="InterPro" id="IPR002109">
    <property type="entry name" value="Glutaredoxin"/>
</dbReference>
<dbReference type="Gene3D" id="3.40.30.10">
    <property type="entry name" value="Glutaredoxin"/>
    <property type="match status" value="1"/>
</dbReference>
<accession>A0A927E153</accession>
<dbReference type="GO" id="GO:0005737">
    <property type="term" value="C:cytoplasm"/>
    <property type="evidence" value="ECO:0007669"/>
    <property type="project" value="TreeGrafter"/>
</dbReference>
<dbReference type="PROSITE" id="PS00195">
    <property type="entry name" value="GLUTAREDOXIN_1"/>
    <property type="match status" value="1"/>
</dbReference>
<evidence type="ECO:0000313" key="9">
    <source>
        <dbReference type="EMBL" id="MBD3722753.1"/>
    </source>
</evidence>
<dbReference type="InterPro" id="IPR014025">
    <property type="entry name" value="Glutaredoxin_subgr"/>
</dbReference>
<feature type="domain" description="Glutaredoxin" evidence="8">
    <location>
        <begin position="4"/>
        <end position="69"/>
    </location>
</feature>
<dbReference type="Pfam" id="PF00462">
    <property type="entry name" value="Glutaredoxin"/>
    <property type="match status" value="1"/>
</dbReference>
<dbReference type="GO" id="GO:0034599">
    <property type="term" value="P:cellular response to oxidative stress"/>
    <property type="evidence" value="ECO:0007669"/>
    <property type="project" value="TreeGrafter"/>
</dbReference>
<dbReference type="AlphaFoldDB" id="A0A927E153"/>
<gene>
    <name evidence="9" type="ORF">IE978_20395</name>
</gene>
<evidence type="ECO:0000313" key="10">
    <source>
        <dbReference type="Proteomes" id="UP000598328"/>
    </source>
</evidence>